<evidence type="ECO:0000313" key="4">
    <source>
        <dbReference type="Proteomes" id="UP001470230"/>
    </source>
</evidence>
<name>A0ABR2KAJ2_9EUKA</name>
<dbReference type="Gene3D" id="3.40.50.300">
    <property type="entry name" value="P-loop containing nucleotide triphosphate hydrolases"/>
    <property type="match status" value="1"/>
</dbReference>
<protein>
    <recommendedName>
        <fullName evidence="2">G domain-containing protein</fullName>
    </recommendedName>
</protein>
<dbReference type="Pfam" id="PF01926">
    <property type="entry name" value="MMR_HSR1"/>
    <property type="match status" value="1"/>
</dbReference>
<evidence type="ECO:0000313" key="3">
    <source>
        <dbReference type="EMBL" id="KAK8887507.1"/>
    </source>
</evidence>
<dbReference type="InterPro" id="IPR006073">
    <property type="entry name" value="GTP-bd"/>
</dbReference>
<proteinExistence type="predicted"/>
<evidence type="ECO:0000256" key="1">
    <source>
        <dbReference type="SAM" id="Coils"/>
    </source>
</evidence>
<accession>A0ABR2KAJ2</accession>
<dbReference type="SUPFAM" id="SSF52540">
    <property type="entry name" value="P-loop containing nucleoside triphosphate hydrolases"/>
    <property type="match status" value="1"/>
</dbReference>
<feature type="coiled-coil region" evidence="1">
    <location>
        <begin position="378"/>
        <end position="423"/>
    </location>
</feature>
<dbReference type="EMBL" id="JAPFFF010000006">
    <property type="protein sequence ID" value="KAK8887507.1"/>
    <property type="molecule type" value="Genomic_DNA"/>
</dbReference>
<organism evidence="3 4">
    <name type="scientific">Tritrichomonas musculus</name>
    <dbReference type="NCBI Taxonomy" id="1915356"/>
    <lineage>
        <taxon>Eukaryota</taxon>
        <taxon>Metamonada</taxon>
        <taxon>Parabasalia</taxon>
        <taxon>Tritrichomonadida</taxon>
        <taxon>Tritrichomonadidae</taxon>
        <taxon>Tritrichomonas</taxon>
    </lineage>
</organism>
<keyword evidence="4" id="KW-1185">Reference proteome</keyword>
<comment type="caution">
    <text evidence="3">The sequence shown here is derived from an EMBL/GenBank/DDBJ whole genome shotgun (WGS) entry which is preliminary data.</text>
</comment>
<feature type="domain" description="G" evidence="2">
    <location>
        <begin position="35"/>
        <end position="159"/>
    </location>
</feature>
<gene>
    <name evidence="3" type="ORF">M9Y10_038555</name>
</gene>
<dbReference type="Proteomes" id="UP001470230">
    <property type="component" value="Unassembled WGS sequence"/>
</dbReference>
<dbReference type="InterPro" id="IPR027417">
    <property type="entry name" value="P-loop_NTPase"/>
</dbReference>
<feature type="coiled-coil region" evidence="1">
    <location>
        <begin position="603"/>
        <end position="637"/>
    </location>
</feature>
<evidence type="ECO:0000259" key="2">
    <source>
        <dbReference type="Pfam" id="PF01926"/>
    </source>
</evidence>
<reference evidence="3 4" key="1">
    <citation type="submission" date="2024-04" db="EMBL/GenBank/DDBJ databases">
        <title>Tritrichomonas musculus Genome.</title>
        <authorList>
            <person name="Alves-Ferreira E."/>
            <person name="Grigg M."/>
            <person name="Lorenzi H."/>
            <person name="Galac M."/>
        </authorList>
    </citation>
    <scope>NUCLEOTIDE SEQUENCE [LARGE SCALE GENOMIC DNA]</scope>
    <source>
        <strain evidence="3 4">EAF2021</strain>
    </source>
</reference>
<keyword evidence="1" id="KW-0175">Coiled coil</keyword>
<sequence length="713" mass="81259">MNIRNFFNIPNVSNTIKHVIRNVRSIQACQNKNIVIFIGREEVGKSTTINSLLGVRFQDSERNQRVLEPVEGSTPQAPMGSDERIGLMCTVFPAVYKDPQEDIYYLDTQGFFGTDKDPDEVAAASILLDAAIKSAASVRIVFLEDFQQFSKGLTAITDTVNLLNRVILTDEAPIYCLFNRYLPSNASASDFYNASDDQQSNMINEELQSLATKLLNAADENANKLSQRIQSMTQAASSATDAITAIGQTIPELPSAIDDFKNAVSIVNTARAARIIYNNFQEGRYGNIDPRSEFSINNLKNVIMSLPLVEKRLLSFNCCDQKRANFSRNFEEILRNHISPLVRDICFILKYPTSLVEHKIEEQRRELERNQALLTNVNNGIEVDLEEIAQELKNREIELNNLISELEQNKIRINQDIDRILNADPVDIRDYPFNEPLGFFKHWRTKVIKYDEPIPFVGIDQNLNEGTFCQKLINFDPSKFDIRKIDDNRTIFDLKDKTKPVYNFEVEYSSANTEGKARIIGTYILNGVVGGILGYFNMAPLVIPAVKVVSKLAGNTYPCIGVVTFYVRYQDKEKESLDKLKNDKSNIDELLSTRKEELKQVSLVITENLKEILTNNINNSENNLRKLDEILNFVQNITERWNARNEEDEVFSTVRDQFSAYNEISKMLYSSSAQNESVRDFENLFERLNNTTSESDDITCIQLINSYNVKNII</sequence>